<gene>
    <name evidence="3" type="ORF">EJB05_42143</name>
</gene>
<dbReference type="OrthoDB" id="678896at2759"/>
<dbReference type="Pfam" id="PF12274">
    <property type="entry name" value="DUF3615"/>
    <property type="match status" value="1"/>
</dbReference>
<keyword evidence="4" id="KW-1185">Reference proteome</keyword>
<evidence type="ECO:0000313" key="4">
    <source>
        <dbReference type="Proteomes" id="UP000324897"/>
    </source>
</evidence>
<name>A0A5J9TDN8_9POAL</name>
<feature type="non-terminal residue" evidence="3">
    <location>
        <position position="1"/>
    </location>
</feature>
<dbReference type="Gramene" id="TVU08731">
    <property type="protein sequence ID" value="TVU08731"/>
    <property type="gene ID" value="EJB05_42143"/>
</dbReference>
<dbReference type="PANTHER" id="PTHR34710">
    <property type="entry name" value="OS03G0834100 PROTEIN"/>
    <property type="match status" value="1"/>
</dbReference>
<reference evidence="3 4" key="1">
    <citation type="journal article" date="2019" name="Sci. Rep.">
        <title>A high-quality genome of Eragrostis curvula grass provides insights into Poaceae evolution and supports new strategies to enhance forage quality.</title>
        <authorList>
            <person name="Carballo J."/>
            <person name="Santos B.A.C.M."/>
            <person name="Zappacosta D."/>
            <person name="Garbus I."/>
            <person name="Selva J.P."/>
            <person name="Gallo C.A."/>
            <person name="Diaz A."/>
            <person name="Albertini E."/>
            <person name="Caccamo M."/>
            <person name="Echenique V."/>
        </authorList>
    </citation>
    <scope>NUCLEOTIDE SEQUENCE [LARGE SCALE GENOMIC DNA]</scope>
    <source>
        <strain evidence="4">cv. Victoria</strain>
        <tissue evidence="3">Leaf</tissue>
    </source>
</reference>
<protein>
    <recommendedName>
        <fullName evidence="2">DUF3615 domain-containing protein</fullName>
    </recommendedName>
</protein>
<evidence type="ECO:0000259" key="2">
    <source>
        <dbReference type="Pfam" id="PF12274"/>
    </source>
</evidence>
<feature type="region of interest" description="Disordered" evidence="1">
    <location>
        <begin position="27"/>
        <end position="136"/>
    </location>
</feature>
<dbReference type="EMBL" id="RWGY01000039">
    <property type="protein sequence ID" value="TVU08731.1"/>
    <property type="molecule type" value="Genomic_DNA"/>
</dbReference>
<organism evidence="3 4">
    <name type="scientific">Eragrostis curvula</name>
    <name type="common">weeping love grass</name>
    <dbReference type="NCBI Taxonomy" id="38414"/>
    <lineage>
        <taxon>Eukaryota</taxon>
        <taxon>Viridiplantae</taxon>
        <taxon>Streptophyta</taxon>
        <taxon>Embryophyta</taxon>
        <taxon>Tracheophyta</taxon>
        <taxon>Spermatophyta</taxon>
        <taxon>Magnoliopsida</taxon>
        <taxon>Liliopsida</taxon>
        <taxon>Poales</taxon>
        <taxon>Poaceae</taxon>
        <taxon>PACMAD clade</taxon>
        <taxon>Chloridoideae</taxon>
        <taxon>Eragrostideae</taxon>
        <taxon>Eragrostidinae</taxon>
        <taxon>Eragrostis</taxon>
    </lineage>
</organism>
<evidence type="ECO:0000313" key="3">
    <source>
        <dbReference type="EMBL" id="TVU08731.1"/>
    </source>
</evidence>
<evidence type="ECO:0000256" key="1">
    <source>
        <dbReference type="SAM" id="MobiDB-lite"/>
    </source>
</evidence>
<proteinExistence type="predicted"/>
<feature type="domain" description="DUF3615" evidence="2">
    <location>
        <begin position="140"/>
        <end position="259"/>
    </location>
</feature>
<sequence length="274" mass="30158">MAAAGRGVAGLEPVLYHMSSDDEDRVAFYASNHDDPDWPHSPCRTEGVGSPEYPSPEPDEHMPWSPSSEPLPLPDSLSQSPRSESCHEDQEATPSSSDMLCSSSSPNSRLPQPPTYTYYEDEDAEPDNVVGARSRGESLAEHALRYYNADPSNDGVKYELVEAGASSCMLTERGTMYGHVNFTARPRTTGDGESLRFFFAEVRRRQVGRRDTWIPTCLCSLDTEDEMVGGVGDDPVAQRAPWNVSVDYCISCGGDIKHPKDGTCYEAGHFYTML</sequence>
<feature type="compositionally biased region" description="Low complexity" evidence="1">
    <location>
        <begin position="95"/>
        <end position="108"/>
    </location>
</feature>
<accession>A0A5J9TDN8</accession>
<dbReference type="AlphaFoldDB" id="A0A5J9TDN8"/>
<dbReference type="InterPro" id="IPR022059">
    <property type="entry name" value="DUF3615"/>
</dbReference>
<feature type="compositionally biased region" description="Low complexity" evidence="1">
    <location>
        <begin position="63"/>
        <end position="83"/>
    </location>
</feature>
<dbReference type="Proteomes" id="UP000324897">
    <property type="component" value="Chromosome 3"/>
</dbReference>
<dbReference type="PANTHER" id="PTHR34710:SF22">
    <property type="match status" value="1"/>
</dbReference>
<comment type="caution">
    <text evidence="3">The sequence shown here is derived from an EMBL/GenBank/DDBJ whole genome shotgun (WGS) entry which is preliminary data.</text>
</comment>